<dbReference type="InterPro" id="IPR036397">
    <property type="entry name" value="RNaseH_sf"/>
</dbReference>
<keyword evidence="3" id="KW-1185">Reference proteome</keyword>
<organism evidence="2 3">
    <name type="scientific">Araneus ventricosus</name>
    <name type="common">Orbweaver spider</name>
    <name type="synonym">Epeira ventricosa</name>
    <dbReference type="NCBI Taxonomy" id="182803"/>
    <lineage>
        <taxon>Eukaryota</taxon>
        <taxon>Metazoa</taxon>
        <taxon>Ecdysozoa</taxon>
        <taxon>Arthropoda</taxon>
        <taxon>Chelicerata</taxon>
        <taxon>Arachnida</taxon>
        <taxon>Araneae</taxon>
        <taxon>Araneomorphae</taxon>
        <taxon>Entelegynae</taxon>
        <taxon>Araneoidea</taxon>
        <taxon>Araneidae</taxon>
        <taxon>Araneus</taxon>
    </lineage>
</organism>
<sequence length="113" mass="12983">MYAVKSNAHYKTSRSDLPETFSHTTSNEGWVNTQLVDQQKEKFNFFARRGACFTNLSQDERGEEGSLLIDWLQRGATVNAERYCNVLLRLKQTIKNKRKGKRSNGIVLLQDNA</sequence>
<comment type="caution">
    <text evidence="2">The sequence shown here is derived from an EMBL/GenBank/DDBJ whole genome shotgun (WGS) entry which is preliminary data.</text>
</comment>
<evidence type="ECO:0000256" key="1">
    <source>
        <dbReference type="SAM" id="MobiDB-lite"/>
    </source>
</evidence>
<dbReference type="EMBL" id="BGPR01024940">
    <property type="protein sequence ID" value="GBN93428.1"/>
    <property type="molecule type" value="Genomic_DNA"/>
</dbReference>
<dbReference type="AlphaFoldDB" id="A0A4Y2SYH7"/>
<proteinExistence type="predicted"/>
<feature type="region of interest" description="Disordered" evidence="1">
    <location>
        <begin position="1"/>
        <end position="23"/>
    </location>
</feature>
<reference evidence="2 3" key="1">
    <citation type="journal article" date="2019" name="Sci. Rep.">
        <title>Orb-weaving spider Araneus ventricosus genome elucidates the spidroin gene catalogue.</title>
        <authorList>
            <person name="Kono N."/>
            <person name="Nakamura H."/>
            <person name="Ohtoshi R."/>
            <person name="Moran D.A.P."/>
            <person name="Shinohara A."/>
            <person name="Yoshida Y."/>
            <person name="Fujiwara M."/>
            <person name="Mori M."/>
            <person name="Tomita M."/>
            <person name="Arakawa K."/>
        </authorList>
    </citation>
    <scope>NUCLEOTIDE SEQUENCE [LARGE SCALE GENOMIC DNA]</scope>
</reference>
<dbReference type="InterPro" id="IPR001888">
    <property type="entry name" value="Transposase_1"/>
</dbReference>
<name>A0A4Y2SYH7_ARAVE</name>
<dbReference type="Gene3D" id="3.30.420.10">
    <property type="entry name" value="Ribonuclease H-like superfamily/Ribonuclease H"/>
    <property type="match status" value="1"/>
</dbReference>
<evidence type="ECO:0000313" key="3">
    <source>
        <dbReference type="Proteomes" id="UP000499080"/>
    </source>
</evidence>
<evidence type="ECO:0000313" key="2">
    <source>
        <dbReference type="EMBL" id="GBN93428.1"/>
    </source>
</evidence>
<protein>
    <submittedName>
        <fullName evidence="2">Uncharacterized protein</fullName>
    </submittedName>
</protein>
<dbReference type="Pfam" id="PF01359">
    <property type="entry name" value="Transposase_1"/>
    <property type="match status" value="1"/>
</dbReference>
<accession>A0A4Y2SYH7</accession>
<gene>
    <name evidence="2" type="ORF">AVEN_126624_1</name>
</gene>
<dbReference type="Proteomes" id="UP000499080">
    <property type="component" value="Unassembled WGS sequence"/>
</dbReference>
<dbReference type="GO" id="GO:0003676">
    <property type="term" value="F:nucleic acid binding"/>
    <property type="evidence" value="ECO:0007669"/>
    <property type="project" value="InterPro"/>
</dbReference>